<dbReference type="AlphaFoldDB" id="A0A645BYD6"/>
<gene>
    <name evidence="1" type="ORF">SDC9_117334</name>
</gene>
<name>A0A645BYD6_9ZZZZ</name>
<protein>
    <submittedName>
        <fullName evidence="1">Uncharacterized protein</fullName>
    </submittedName>
</protein>
<organism evidence="1">
    <name type="scientific">bioreactor metagenome</name>
    <dbReference type="NCBI Taxonomy" id="1076179"/>
    <lineage>
        <taxon>unclassified sequences</taxon>
        <taxon>metagenomes</taxon>
        <taxon>ecological metagenomes</taxon>
    </lineage>
</organism>
<dbReference type="EMBL" id="VSSQ01023440">
    <property type="protein sequence ID" value="MPM70379.1"/>
    <property type="molecule type" value="Genomic_DNA"/>
</dbReference>
<proteinExistence type="predicted"/>
<evidence type="ECO:0000313" key="1">
    <source>
        <dbReference type="EMBL" id="MPM70379.1"/>
    </source>
</evidence>
<comment type="caution">
    <text evidence="1">The sequence shown here is derived from an EMBL/GenBank/DDBJ whole genome shotgun (WGS) entry which is preliminary data.</text>
</comment>
<accession>A0A645BYD6</accession>
<sequence>MFAAVDGISCRLPLILEMDHGGVVTGIDPIFDLAIELHIPIKGFVVKAHHAQIMHDVATSKNKDALIAKR</sequence>
<reference evidence="1" key="1">
    <citation type="submission" date="2019-08" db="EMBL/GenBank/DDBJ databases">
        <authorList>
            <person name="Kucharzyk K."/>
            <person name="Murdoch R.W."/>
            <person name="Higgins S."/>
            <person name="Loffler F."/>
        </authorList>
    </citation>
    <scope>NUCLEOTIDE SEQUENCE</scope>
</reference>